<dbReference type="SUPFAM" id="SSF55874">
    <property type="entry name" value="ATPase domain of HSP90 chaperone/DNA topoisomerase II/histidine kinase"/>
    <property type="match status" value="1"/>
</dbReference>
<dbReference type="SMART" id="SM00028">
    <property type="entry name" value="TPR"/>
    <property type="match status" value="4"/>
</dbReference>
<dbReference type="GO" id="GO:0046983">
    <property type="term" value="F:protein dimerization activity"/>
    <property type="evidence" value="ECO:0007669"/>
    <property type="project" value="InterPro"/>
</dbReference>
<dbReference type="RefSeq" id="WP_182806249.1">
    <property type="nucleotide sequence ID" value="NZ_CP060007.1"/>
</dbReference>
<organism evidence="6 7">
    <name type="scientific">Lacibacter sediminis</name>
    <dbReference type="NCBI Taxonomy" id="2760713"/>
    <lineage>
        <taxon>Bacteria</taxon>
        <taxon>Pseudomonadati</taxon>
        <taxon>Bacteroidota</taxon>
        <taxon>Chitinophagia</taxon>
        <taxon>Chitinophagales</taxon>
        <taxon>Chitinophagaceae</taxon>
        <taxon>Lacibacter</taxon>
    </lineage>
</organism>
<dbReference type="Pfam" id="PF13374">
    <property type="entry name" value="TPR_10"/>
    <property type="match status" value="1"/>
</dbReference>
<dbReference type="Pfam" id="PF13424">
    <property type="entry name" value="TPR_12"/>
    <property type="match status" value="1"/>
</dbReference>
<dbReference type="PROSITE" id="PS50005">
    <property type="entry name" value="TPR"/>
    <property type="match status" value="1"/>
</dbReference>
<dbReference type="Gene3D" id="3.30.565.10">
    <property type="entry name" value="Histidine kinase-like ATPase, C-terminal domain"/>
    <property type="match status" value="1"/>
</dbReference>
<dbReference type="PROSITE" id="PS50109">
    <property type="entry name" value="HIS_KIN"/>
    <property type="match status" value="1"/>
</dbReference>
<dbReference type="InterPro" id="IPR005467">
    <property type="entry name" value="His_kinase_dom"/>
</dbReference>
<dbReference type="InterPro" id="IPR011990">
    <property type="entry name" value="TPR-like_helical_dom_sf"/>
</dbReference>
<dbReference type="EMBL" id="CP060007">
    <property type="protein sequence ID" value="QNA46391.1"/>
    <property type="molecule type" value="Genomic_DNA"/>
</dbReference>
<dbReference type="Pfam" id="PF07730">
    <property type="entry name" value="HisKA_3"/>
    <property type="match status" value="1"/>
</dbReference>
<feature type="repeat" description="TPR" evidence="4">
    <location>
        <begin position="241"/>
        <end position="274"/>
    </location>
</feature>
<keyword evidence="2 6" id="KW-0418">Kinase</keyword>
<evidence type="ECO:0000313" key="6">
    <source>
        <dbReference type="EMBL" id="QNA46391.1"/>
    </source>
</evidence>
<dbReference type="Gene3D" id="1.20.5.1930">
    <property type="match status" value="1"/>
</dbReference>
<protein>
    <submittedName>
        <fullName evidence="6">Sensor histidine kinase</fullName>
    </submittedName>
</protein>
<evidence type="ECO:0000259" key="5">
    <source>
        <dbReference type="PROSITE" id="PS50109"/>
    </source>
</evidence>
<dbReference type="GO" id="GO:0000155">
    <property type="term" value="F:phosphorelay sensor kinase activity"/>
    <property type="evidence" value="ECO:0007669"/>
    <property type="project" value="InterPro"/>
</dbReference>
<gene>
    <name evidence="6" type="ORF">H4075_09530</name>
</gene>
<keyword evidence="7" id="KW-1185">Reference proteome</keyword>
<dbReference type="SMART" id="SM00387">
    <property type="entry name" value="HATPase_c"/>
    <property type="match status" value="1"/>
</dbReference>
<dbReference type="InterPro" id="IPR003594">
    <property type="entry name" value="HATPase_dom"/>
</dbReference>
<evidence type="ECO:0000256" key="1">
    <source>
        <dbReference type="ARBA" id="ARBA00022679"/>
    </source>
</evidence>
<accession>A0A7G5XLN8</accession>
<dbReference type="AlphaFoldDB" id="A0A7G5XLN8"/>
<dbReference type="Gene3D" id="1.25.40.10">
    <property type="entry name" value="Tetratricopeptide repeat domain"/>
    <property type="match status" value="1"/>
</dbReference>
<keyword evidence="4" id="KW-0802">TPR repeat</keyword>
<feature type="domain" description="Histidine kinase" evidence="5">
    <location>
        <begin position="557"/>
        <end position="644"/>
    </location>
</feature>
<evidence type="ECO:0000256" key="4">
    <source>
        <dbReference type="PROSITE-ProRule" id="PRU00339"/>
    </source>
</evidence>
<reference evidence="7" key="1">
    <citation type="submission" date="2020-08" db="EMBL/GenBank/DDBJ databases">
        <title>Lacibacter sp. S13-6-6 genome sequencing.</title>
        <authorList>
            <person name="Jin L."/>
        </authorList>
    </citation>
    <scope>NUCLEOTIDE SEQUENCE [LARGE SCALE GENOMIC DNA]</scope>
    <source>
        <strain evidence="7">S13-6-6</strain>
    </source>
</reference>
<dbReference type="GO" id="GO:0016020">
    <property type="term" value="C:membrane"/>
    <property type="evidence" value="ECO:0007669"/>
    <property type="project" value="InterPro"/>
</dbReference>
<dbReference type="InterPro" id="IPR019734">
    <property type="entry name" value="TPR_rpt"/>
</dbReference>
<dbReference type="CDD" id="cd16917">
    <property type="entry name" value="HATPase_UhpB-NarQ-NarX-like"/>
    <property type="match status" value="1"/>
</dbReference>
<dbReference type="InterPro" id="IPR011712">
    <property type="entry name" value="Sig_transdc_His_kin_sub3_dim/P"/>
</dbReference>
<evidence type="ECO:0000256" key="3">
    <source>
        <dbReference type="ARBA" id="ARBA00023012"/>
    </source>
</evidence>
<dbReference type="PANTHER" id="PTHR24421">
    <property type="entry name" value="NITRATE/NITRITE SENSOR PROTEIN NARX-RELATED"/>
    <property type="match status" value="1"/>
</dbReference>
<sequence>MRTVILYILYISFCSITNAQVLMNKDSLLKLLPTVKEDSAGVEFYINLGQQYEASEPELAKHYYKTAGTFSEKIDYPAGILRYIFNYTFVLNMQGRFDSGLALNLKSVAIARKLNDPIMLGKALFNTGSSYRMLAQYENAIPLYEEGRKIFASNGDSLLMARSYDIIQMLYYNLENYDKGVFYGETAVKWLRTIDDPVWLGTTLNNLGMNYAKKGAYAKAKDCWMEALAIGKKIGNIEMEASQMLNLGDLYMDEGDYAVIGQYYNKALELYTTLDGAEGIAIALRGLAIYEFYKKDFQAAKIYADRSLAVINQNNLLFEKRKTFETLSRIHIALHDLITGQKYMQQATVLADSIINDRIRKSTVEFETKYETAKKDGQIKLQQSELKQKSTLNYILIGSAAALLIISLLSYRNYRHKQNLQQQRINELETEKQLAATEAVLKGEEQERTRLAKDLHDGLGGMLSGIKHSFNNMKGNLVMTPENAQAFERSMDMLDSSIKEMRRVAHNMMPETLVKYGLDTALKDFCKDMSLAGSVKVIYQSVSIENAVIDQTTSITIYRIVQELVNNVMKHAAAKQVVVQLNKLNGQLTITVEDDGKGFDTAILRQSSGMGWSNILNRVEFMKGIMDVQSEPGKGTSVHIELKA</sequence>
<keyword evidence="3" id="KW-0902">Two-component regulatory system</keyword>
<evidence type="ECO:0000313" key="7">
    <source>
        <dbReference type="Proteomes" id="UP000515344"/>
    </source>
</evidence>
<name>A0A7G5XLN8_9BACT</name>
<proteinExistence type="predicted"/>
<dbReference type="Pfam" id="PF02518">
    <property type="entry name" value="HATPase_c"/>
    <property type="match status" value="1"/>
</dbReference>
<dbReference type="InterPro" id="IPR050482">
    <property type="entry name" value="Sensor_HK_TwoCompSys"/>
</dbReference>
<dbReference type="KEGG" id="lacs:H4075_09530"/>
<dbReference type="PANTHER" id="PTHR24421:SF59">
    <property type="entry name" value="OXYGEN SENSOR HISTIDINE KINASE NREB"/>
    <property type="match status" value="1"/>
</dbReference>
<evidence type="ECO:0000256" key="2">
    <source>
        <dbReference type="ARBA" id="ARBA00022777"/>
    </source>
</evidence>
<dbReference type="SUPFAM" id="SSF48452">
    <property type="entry name" value="TPR-like"/>
    <property type="match status" value="2"/>
</dbReference>
<dbReference type="InterPro" id="IPR036890">
    <property type="entry name" value="HATPase_C_sf"/>
</dbReference>
<keyword evidence="1" id="KW-0808">Transferase</keyword>
<dbReference type="Proteomes" id="UP000515344">
    <property type="component" value="Chromosome"/>
</dbReference>